<keyword evidence="3" id="KW-1185">Reference proteome</keyword>
<protein>
    <submittedName>
        <fullName evidence="2">Ger(X)C family spore germination C-terminal domain-containing protein</fullName>
    </submittedName>
</protein>
<feature type="domain" description="Spore germination GerAC-like C-terminal" evidence="1">
    <location>
        <begin position="9"/>
        <end position="172"/>
    </location>
</feature>
<dbReference type="InterPro" id="IPR008844">
    <property type="entry name" value="Spore_GerAC-like"/>
</dbReference>
<dbReference type="InterPro" id="IPR038501">
    <property type="entry name" value="Spore_GerAC_C_sf"/>
</dbReference>
<dbReference type="Pfam" id="PF05504">
    <property type="entry name" value="Spore_GerAC"/>
    <property type="match status" value="1"/>
</dbReference>
<dbReference type="EMBL" id="JBHSOW010000063">
    <property type="protein sequence ID" value="MFC5650760.1"/>
    <property type="molecule type" value="Genomic_DNA"/>
</dbReference>
<dbReference type="PANTHER" id="PTHR35789">
    <property type="entry name" value="SPORE GERMINATION PROTEIN B3"/>
    <property type="match status" value="1"/>
</dbReference>
<dbReference type="RefSeq" id="WP_379189341.1">
    <property type="nucleotide sequence ID" value="NZ_JBHSOW010000063.1"/>
</dbReference>
<sequence length="187" mass="21212">MKLKLGQIGIVQDEKLTGWLSEQDGLGTIWLAGQIKSTTMAFSCNEDEKVPTSSFRVIKANTKVTPQVINGRIRMRVNVKTSGTLMEYRCAEDLSTPASITKVEQAIAEQLKRIMMKSWEALQKQRADIVGFGTLIHEKYPRYWKSIASSWNDRLDNVELDLRVKVKINRVGMSSKSFESILNESKQ</sequence>
<evidence type="ECO:0000313" key="2">
    <source>
        <dbReference type="EMBL" id="MFC5650760.1"/>
    </source>
</evidence>
<evidence type="ECO:0000259" key="1">
    <source>
        <dbReference type="Pfam" id="PF05504"/>
    </source>
</evidence>
<gene>
    <name evidence="2" type="ORF">ACFPYJ_16925</name>
</gene>
<comment type="caution">
    <text evidence="2">The sequence shown here is derived from an EMBL/GenBank/DDBJ whole genome shotgun (WGS) entry which is preliminary data.</text>
</comment>
<dbReference type="Gene3D" id="3.30.300.210">
    <property type="entry name" value="Nutrient germinant receptor protein C, domain 3"/>
    <property type="match status" value="1"/>
</dbReference>
<organism evidence="2 3">
    <name type="scientific">Paenibacillus solisilvae</name>
    <dbReference type="NCBI Taxonomy" id="2486751"/>
    <lineage>
        <taxon>Bacteria</taxon>
        <taxon>Bacillati</taxon>
        <taxon>Bacillota</taxon>
        <taxon>Bacilli</taxon>
        <taxon>Bacillales</taxon>
        <taxon>Paenibacillaceae</taxon>
        <taxon>Paenibacillus</taxon>
    </lineage>
</organism>
<name>A0ABW0VXZ5_9BACL</name>
<accession>A0ABW0VXZ5</accession>
<dbReference type="Proteomes" id="UP001596047">
    <property type="component" value="Unassembled WGS sequence"/>
</dbReference>
<dbReference type="InterPro" id="IPR046953">
    <property type="entry name" value="Spore_GerAC-like_C"/>
</dbReference>
<evidence type="ECO:0000313" key="3">
    <source>
        <dbReference type="Proteomes" id="UP001596047"/>
    </source>
</evidence>
<reference evidence="3" key="1">
    <citation type="journal article" date="2019" name="Int. J. Syst. Evol. Microbiol.">
        <title>The Global Catalogue of Microorganisms (GCM) 10K type strain sequencing project: providing services to taxonomists for standard genome sequencing and annotation.</title>
        <authorList>
            <consortium name="The Broad Institute Genomics Platform"/>
            <consortium name="The Broad Institute Genome Sequencing Center for Infectious Disease"/>
            <person name="Wu L."/>
            <person name="Ma J."/>
        </authorList>
    </citation>
    <scope>NUCLEOTIDE SEQUENCE [LARGE SCALE GENOMIC DNA]</scope>
    <source>
        <strain evidence="3">CGMCC 1.3240</strain>
    </source>
</reference>
<dbReference type="PANTHER" id="PTHR35789:SF1">
    <property type="entry name" value="SPORE GERMINATION PROTEIN B3"/>
    <property type="match status" value="1"/>
</dbReference>
<proteinExistence type="predicted"/>